<protein>
    <submittedName>
        <fullName evidence="1">Uncharacterized protein</fullName>
    </submittedName>
</protein>
<name>W2SML4_NECAM</name>
<evidence type="ECO:0000313" key="1">
    <source>
        <dbReference type="EMBL" id="ETN69957.1"/>
    </source>
</evidence>
<organism evidence="1 2">
    <name type="scientific">Necator americanus</name>
    <name type="common">Human hookworm</name>
    <dbReference type="NCBI Taxonomy" id="51031"/>
    <lineage>
        <taxon>Eukaryota</taxon>
        <taxon>Metazoa</taxon>
        <taxon>Ecdysozoa</taxon>
        <taxon>Nematoda</taxon>
        <taxon>Chromadorea</taxon>
        <taxon>Rhabditida</taxon>
        <taxon>Rhabditina</taxon>
        <taxon>Rhabditomorpha</taxon>
        <taxon>Strongyloidea</taxon>
        <taxon>Ancylostomatidae</taxon>
        <taxon>Bunostominae</taxon>
        <taxon>Necator</taxon>
    </lineage>
</organism>
<sequence>MYEAVFGEPVIFVIGCESSAFFSSPKAAWEKKAGLINELQLLFTCAIPHPLTREQRSHKWLGFACSNP</sequence>
<dbReference type="Proteomes" id="UP000053676">
    <property type="component" value="Unassembled WGS sequence"/>
</dbReference>
<gene>
    <name evidence="1" type="ORF">NECAME_14979</name>
</gene>
<reference evidence="2" key="1">
    <citation type="journal article" date="2014" name="Nat. Genet.">
        <title>Genome of the human hookworm Necator americanus.</title>
        <authorList>
            <person name="Tang Y.T."/>
            <person name="Gao X."/>
            <person name="Rosa B.A."/>
            <person name="Abubucker S."/>
            <person name="Hallsworth-Pepin K."/>
            <person name="Martin J."/>
            <person name="Tyagi R."/>
            <person name="Heizer E."/>
            <person name="Zhang X."/>
            <person name="Bhonagiri-Palsikar V."/>
            <person name="Minx P."/>
            <person name="Warren W.C."/>
            <person name="Wang Q."/>
            <person name="Zhan B."/>
            <person name="Hotez P.J."/>
            <person name="Sternberg P.W."/>
            <person name="Dougall A."/>
            <person name="Gaze S.T."/>
            <person name="Mulvenna J."/>
            <person name="Sotillo J."/>
            <person name="Ranganathan S."/>
            <person name="Rabelo E.M."/>
            <person name="Wilson R.K."/>
            <person name="Felgner P.L."/>
            <person name="Bethony J."/>
            <person name="Hawdon J.M."/>
            <person name="Gasser R.B."/>
            <person name="Loukas A."/>
            <person name="Mitreva M."/>
        </authorList>
    </citation>
    <scope>NUCLEOTIDE SEQUENCE [LARGE SCALE GENOMIC DNA]</scope>
</reference>
<dbReference type="AlphaFoldDB" id="W2SML4"/>
<evidence type="ECO:0000313" key="2">
    <source>
        <dbReference type="Proteomes" id="UP000053676"/>
    </source>
</evidence>
<keyword evidence="2" id="KW-1185">Reference proteome</keyword>
<dbReference type="KEGG" id="nai:NECAME_14979"/>
<accession>W2SML4</accession>
<dbReference type="EMBL" id="KI669018">
    <property type="protein sequence ID" value="ETN69957.1"/>
    <property type="molecule type" value="Genomic_DNA"/>
</dbReference>
<proteinExistence type="predicted"/>